<keyword evidence="2" id="KW-1185">Reference proteome</keyword>
<evidence type="ECO:0000313" key="1">
    <source>
        <dbReference type="EMBL" id="VDD86746.1"/>
    </source>
</evidence>
<evidence type="ECO:0000313" key="3">
    <source>
        <dbReference type="WBParaSite" id="EVEC_0000218101-mRNA-1"/>
    </source>
</evidence>
<sequence length="73" mass="8545">MAKKMEFIAKLFPFKLEYQLLNDGTHLNFLSLYESKMNKSSSNLVWGAADGYKSNLKREERKTSKEWANPDRV</sequence>
<dbReference type="WBParaSite" id="EVEC_0000218101-mRNA-1">
    <property type="protein sequence ID" value="EVEC_0000218101-mRNA-1"/>
    <property type="gene ID" value="EVEC_0000218101"/>
</dbReference>
<organism evidence="3">
    <name type="scientific">Enterobius vermicularis</name>
    <name type="common">Human pinworm</name>
    <dbReference type="NCBI Taxonomy" id="51028"/>
    <lineage>
        <taxon>Eukaryota</taxon>
        <taxon>Metazoa</taxon>
        <taxon>Ecdysozoa</taxon>
        <taxon>Nematoda</taxon>
        <taxon>Chromadorea</taxon>
        <taxon>Rhabditida</taxon>
        <taxon>Spirurina</taxon>
        <taxon>Oxyuridomorpha</taxon>
        <taxon>Oxyuroidea</taxon>
        <taxon>Oxyuridae</taxon>
        <taxon>Enterobius</taxon>
    </lineage>
</organism>
<accession>A0A0N4UXC3</accession>
<reference evidence="3" key="1">
    <citation type="submission" date="2017-02" db="UniProtKB">
        <authorList>
            <consortium name="WormBaseParasite"/>
        </authorList>
    </citation>
    <scope>IDENTIFICATION</scope>
</reference>
<proteinExistence type="predicted"/>
<name>A0A0N4UXC3_ENTVE</name>
<reference evidence="1 2" key="2">
    <citation type="submission" date="2018-10" db="EMBL/GenBank/DDBJ databases">
        <authorList>
            <consortium name="Pathogen Informatics"/>
        </authorList>
    </citation>
    <scope>NUCLEOTIDE SEQUENCE [LARGE SCALE GENOMIC DNA]</scope>
</reference>
<gene>
    <name evidence="1" type="ORF">EVEC_LOCUS1889</name>
</gene>
<protein>
    <submittedName>
        <fullName evidence="3">Ovule protein</fullName>
    </submittedName>
</protein>
<dbReference type="Proteomes" id="UP000274131">
    <property type="component" value="Unassembled WGS sequence"/>
</dbReference>
<dbReference type="EMBL" id="UXUI01007281">
    <property type="protein sequence ID" value="VDD86746.1"/>
    <property type="molecule type" value="Genomic_DNA"/>
</dbReference>
<dbReference type="AlphaFoldDB" id="A0A0N4UXC3"/>
<evidence type="ECO:0000313" key="2">
    <source>
        <dbReference type="Proteomes" id="UP000274131"/>
    </source>
</evidence>